<organism evidence="1 2">
    <name type="scientific">Candidatus Ordinivivax streblomastigis</name>
    <dbReference type="NCBI Taxonomy" id="2540710"/>
    <lineage>
        <taxon>Bacteria</taxon>
        <taxon>Pseudomonadati</taxon>
        <taxon>Bacteroidota</taxon>
        <taxon>Bacteroidia</taxon>
        <taxon>Bacteroidales</taxon>
        <taxon>Candidatus Ordinivivax</taxon>
    </lineage>
</organism>
<dbReference type="Pfam" id="PF03663">
    <property type="entry name" value="Glyco_hydro_76"/>
    <property type="match status" value="1"/>
</dbReference>
<dbReference type="EMBL" id="SNRX01000078">
    <property type="protein sequence ID" value="KAA6300463.1"/>
    <property type="molecule type" value="Genomic_DNA"/>
</dbReference>
<proteinExistence type="predicted"/>
<reference evidence="1 2" key="1">
    <citation type="submission" date="2019-03" db="EMBL/GenBank/DDBJ databases">
        <title>Single cell metagenomics reveals metabolic interactions within the superorganism composed of flagellate Streblomastix strix and complex community of Bacteroidetes bacteria on its surface.</title>
        <authorList>
            <person name="Treitli S.C."/>
            <person name="Kolisko M."/>
            <person name="Husnik F."/>
            <person name="Keeling P."/>
            <person name="Hampl V."/>
        </authorList>
    </citation>
    <scope>NUCLEOTIDE SEQUENCE [LARGE SCALE GENOMIC DNA]</scope>
    <source>
        <strain evidence="1">St1</strain>
    </source>
</reference>
<evidence type="ECO:0008006" key="3">
    <source>
        <dbReference type="Google" id="ProtNLM"/>
    </source>
</evidence>
<dbReference type="InterPro" id="IPR008928">
    <property type="entry name" value="6-hairpin_glycosidase_sf"/>
</dbReference>
<dbReference type="PIRSF" id="PIRSF021505">
    <property type="entry name" value="O_gly_hdrol"/>
    <property type="match status" value="1"/>
</dbReference>
<dbReference type="Proteomes" id="UP000324575">
    <property type="component" value="Unassembled WGS sequence"/>
</dbReference>
<sequence>MTRMNLLLFFPFMLIACEETNTPPVIPDEGYVVNWNAAADSSSTALVNSFWNTTGKYFNYDSNGKQDFHYWVQAHALDVLVDAYLRSEDNSYKNYFDSWYEGVRVKNGNTFRNDYYDDMEWIALALLRVFNVTKEEKFKDATLQIWEYIKTGWNTNAGGGIAWVNSQPYSKNACSNGPACILAARLYQLFGDEADKDWAIRIYNWEKTSLFNANNGMIFDNINSNTGVISNWVFTYNQGTFIGSAIELHKITNEKSYLNDAVLAANYTMSSLVNPADALLKDEGTGDGGLFKGIFIRYFTDLIQQERLNTADRTRFVQFIEHNADVLWRKGTNKQLTLFAPYWNNKPVSQTGLTEQLSGCMLIEAAAKLAAQGFFQN</sequence>
<gene>
    <name evidence="1" type="ORF">EZS26_003391</name>
</gene>
<dbReference type="PANTHER" id="PTHR47791">
    <property type="entry name" value="MEIOTICALLY UP-REGULATED GENE 191 PROTEIN"/>
    <property type="match status" value="1"/>
</dbReference>
<comment type="caution">
    <text evidence="1">The sequence shown here is derived from an EMBL/GenBank/DDBJ whole genome shotgun (WGS) entry which is preliminary data.</text>
</comment>
<dbReference type="PROSITE" id="PS51257">
    <property type="entry name" value="PROKAR_LIPOPROTEIN"/>
    <property type="match status" value="1"/>
</dbReference>
<accession>A0A5M8NV10</accession>
<dbReference type="InterPro" id="IPR005198">
    <property type="entry name" value="Glyco_hydro_76"/>
</dbReference>
<dbReference type="PANTHER" id="PTHR47791:SF3">
    <property type="entry name" value="MEIOTICALLY UP-REGULATED GENE 191 PROTEIN"/>
    <property type="match status" value="1"/>
</dbReference>
<dbReference type="InterPro" id="IPR053169">
    <property type="entry name" value="MUG_Protein"/>
</dbReference>
<name>A0A5M8NV10_9BACT</name>
<evidence type="ECO:0000313" key="1">
    <source>
        <dbReference type="EMBL" id="KAA6300463.1"/>
    </source>
</evidence>
<protein>
    <recommendedName>
        <fullName evidence="3">Glycosyl hydrolase family 76</fullName>
    </recommendedName>
</protein>
<evidence type="ECO:0000313" key="2">
    <source>
        <dbReference type="Proteomes" id="UP000324575"/>
    </source>
</evidence>
<dbReference type="SUPFAM" id="SSF48208">
    <property type="entry name" value="Six-hairpin glycosidases"/>
    <property type="match status" value="1"/>
</dbReference>
<dbReference type="GO" id="GO:0005975">
    <property type="term" value="P:carbohydrate metabolic process"/>
    <property type="evidence" value="ECO:0007669"/>
    <property type="project" value="InterPro"/>
</dbReference>
<dbReference type="AlphaFoldDB" id="A0A5M8NV10"/>
<dbReference type="Gene3D" id="1.50.10.20">
    <property type="match status" value="1"/>
</dbReference>
<dbReference type="InterPro" id="IPR014512">
    <property type="entry name" value="O_gly_hydro"/>
</dbReference>